<gene>
    <name evidence="2" type="ORF">AULFYP135_00297</name>
</gene>
<dbReference type="EMBL" id="CACRSL010000003">
    <property type="protein sequence ID" value="VYS77244.1"/>
    <property type="molecule type" value="Genomic_DNA"/>
</dbReference>
<accession>A0A6N2R938</accession>
<feature type="compositionally biased region" description="Basic and acidic residues" evidence="1">
    <location>
        <begin position="28"/>
        <end position="40"/>
    </location>
</feature>
<feature type="region of interest" description="Disordered" evidence="1">
    <location>
        <begin position="1"/>
        <end position="40"/>
    </location>
</feature>
<organism evidence="2">
    <name type="scientific">uncultured Anaerotruncus sp</name>
    <dbReference type="NCBI Taxonomy" id="905011"/>
    <lineage>
        <taxon>Bacteria</taxon>
        <taxon>Bacillati</taxon>
        <taxon>Bacillota</taxon>
        <taxon>Clostridia</taxon>
        <taxon>Eubacteriales</taxon>
        <taxon>Oscillospiraceae</taxon>
        <taxon>Anaerotruncus</taxon>
        <taxon>environmental samples</taxon>
    </lineage>
</organism>
<protein>
    <submittedName>
        <fullName evidence="2">Uncharacterized protein</fullName>
    </submittedName>
</protein>
<feature type="compositionally biased region" description="Low complexity" evidence="1">
    <location>
        <begin position="10"/>
        <end position="25"/>
    </location>
</feature>
<sequence>MAKKEKKQKAQNQAENKQNPNANNEVPIKIEQKKRNNEQF</sequence>
<reference evidence="2" key="1">
    <citation type="submission" date="2019-11" db="EMBL/GenBank/DDBJ databases">
        <authorList>
            <person name="Feng L."/>
        </authorList>
    </citation>
    <scope>NUCLEOTIDE SEQUENCE</scope>
    <source>
        <strain evidence="2">AundefinedLFYP135</strain>
    </source>
</reference>
<proteinExistence type="predicted"/>
<name>A0A6N2R938_9FIRM</name>
<dbReference type="AlphaFoldDB" id="A0A6N2R938"/>
<evidence type="ECO:0000256" key="1">
    <source>
        <dbReference type="SAM" id="MobiDB-lite"/>
    </source>
</evidence>
<evidence type="ECO:0000313" key="2">
    <source>
        <dbReference type="EMBL" id="VYS77244.1"/>
    </source>
</evidence>